<comment type="similarity">
    <text evidence="1 3">Belongs to the pirin family.</text>
</comment>
<dbReference type="InterPro" id="IPR011051">
    <property type="entry name" value="RmlC_Cupin_sf"/>
</dbReference>
<evidence type="ECO:0000256" key="3">
    <source>
        <dbReference type="RuleBase" id="RU003457"/>
    </source>
</evidence>
<dbReference type="CDD" id="cd02247">
    <property type="entry name" value="cupin_pirin_C"/>
    <property type="match status" value="1"/>
</dbReference>
<keyword evidence="2" id="KW-0408">Iron</keyword>
<dbReference type="OrthoDB" id="198735at2759"/>
<proteinExistence type="inferred from homology"/>
<evidence type="ECO:0000313" key="7">
    <source>
        <dbReference type="Proteomes" id="UP000785679"/>
    </source>
</evidence>
<dbReference type="GO" id="GO:0046872">
    <property type="term" value="F:metal ion binding"/>
    <property type="evidence" value="ECO:0007669"/>
    <property type="project" value="UniProtKB-KW"/>
</dbReference>
<accession>A0A8J8NL75</accession>
<dbReference type="PANTHER" id="PTHR13903:SF8">
    <property type="entry name" value="PIRIN"/>
    <property type="match status" value="1"/>
</dbReference>
<protein>
    <recommendedName>
        <fullName evidence="8">Pirin</fullName>
    </recommendedName>
</protein>
<dbReference type="InterPro" id="IPR003829">
    <property type="entry name" value="Pirin_N_dom"/>
</dbReference>
<dbReference type="SUPFAM" id="SSF51182">
    <property type="entry name" value="RmlC-like cupins"/>
    <property type="match status" value="1"/>
</dbReference>
<keyword evidence="2" id="KW-0479">Metal-binding</keyword>
<evidence type="ECO:0000259" key="5">
    <source>
        <dbReference type="Pfam" id="PF05726"/>
    </source>
</evidence>
<dbReference type="InterPro" id="IPR014710">
    <property type="entry name" value="RmlC-like_jellyroll"/>
</dbReference>
<evidence type="ECO:0000313" key="6">
    <source>
        <dbReference type="EMBL" id="TNV76904.1"/>
    </source>
</evidence>
<dbReference type="InterPro" id="IPR012093">
    <property type="entry name" value="Pirin"/>
</dbReference>
<evidence type="ECO:0008006" key="8">
    <source>
        <dbReference type="Google" id="ProtNLM"/>
    </source>
</evidence>
<keyword evidence="7" id="KW-1185">Reference proteome</keyword>
<comment type="cofactor">
    <cofactor evidence="2">
        <name>Fe cation</name>
        <dbReference type="ChEBI" id="CHEBI:24875"/>
    </cofactor>
    <text evidence="2">Binds 1 Fe cation per subunit.</text>
</comment>
<feature type="binding site" evidence="2">
    <location>
        <position position="61"/>
    </location>
    <ligand>
        <name>Fe cation</name>
        <dbReference type="ChEBI" id="CHEBI:24875"/>
    </ligand>
</feature>
<dbReference type="Proteomes" id="UP000785679">
    <property type="component" value="Unassembled WGS sequence"/>
</dbReference>
<feature type="binding site" evidence="2">
    <location>
        <position position="103"/>
    </location>
    <ligand>
        <name>Fe cation</name>
        <dbReference type="ChEBI" id="CHEBI:24875"/>
    </ligand>
</feature>
<dbReference type="PIRSF" id="PIRSF006232">
    <property type="entry name" value="Pirin"/>
    <property type="match status" value="1"/>
</dbReference>
<dbReference type="Pfam" id="PF02678">
    <property type="entry name" value="Pirin"/>
    <property type="match status" value="1"/>
</dbReference>
<feature type="domain" description="Pirin N-terminal" evidence="4">
    <location>
        <begin position="26"/>
        <end position="121"/>
    </location>
</feature>
<feature type="domain" description="Pirin C-terminal" evidence="5">
    <location>
        <begin position="174"/>
        <end position="280"/>
    </location>
</feature>
<feature type="binding site" evidence="2">
    <location>
        <position position="105"/>
    </location>
    <ligand>
        <name>Fe cation</name>
        <dbReference type="ChEBI" id="CHEBI:24875"/>
    </ligand>
</feature>
<comment type="caution">
    <text evidence="6">The sequence shown here is derived from an EMBL/GenBank/DDBJ whole genome shotgun (WGS) entry which is preliminary data.</text>
</comment>
<evidence type="ECO:0000259" key="4">
    <source>
        <dbReference type="Pfam" id="PF02678"/>
    </source>
</evidence>
<dbReference type="InterPro" id="IPR008778">
    <property type="entry name" value="Pirin_C_dom"/>
</dbReference>
<organism evidence="6 7">
    <name type="scientific">Halteria grandinella</name>
    <dbReference type="NCBI Taxonomy" id="5974"/>
    <lineage>
        <taxon>Eukaryota</taxon>
        <taxon>Sar</taxon>
        <taxon>Alveolata</taxon>
        <taxon>Ciliophora</taxon>
        <taxon>Intramacronucleata</taxon>
        <taxon>Spirotrichea</taxon>
        <taxon>Stichotrichia</taxon>
        <taxon>Sporadotrichida</taxon>
        <taxon>Halteriidae</taxon>
        <taxon>Halteria</taxon>
    </lineage>
</organism>
<name>A0A8J8NL75_HALGN</name>
<reference evidence="6" key="1">
    <citation type="submission" date="2019-06" db="EMBL/GenBank/DDBJ databases">
        <authorList>
            <person name="Zheng W."/>
        </authorList>
    </citation>
    <scope>NUCLEOTIDE SEQUENCE</scope>
    <source>
        <strain evidence="6">QDHG01</strain>
    </source>
</reference>
<feature type="binding site" evidence="2">
    <location>
        <position position="59"/>
    </location>
    <ligand>
        <name>Fe cation</name>
        <dbReference type="ChEBI" id="CHEBI:24875"/>
    </ligand>
</feature>
<dbReference type="AlphaFoldDB" id="A0A8J8NL75"/>
<evidence type="ECO:0000256" key="1">
    <source>
        <dbReference type="ARBA" id="ARBA00008416"/>
    </source>
</evidence>
<evidence type="ECO:0000256" key="2">
    <source>
        <dbReference type="PIRSR" id="PIRSR006232-1"/>
    </source>
</evidence>
<dbReference type="CDD" id="cd02909">
    <property type="entry name" value="cupin_pirin_N"/>
    <property type="match status" value="1"/>
</dbReference>
<dbReference type="PANTHER" id="PTHR13903">
    <property type="entry name" value="PIRIN-RELATED"/>
    <property type="match status" value="1"/>
</dbReference>
<gene>
    <name evidence="6" type="ORF">FGO68_gene4493</name>
</gene>
<dbReference type="Gene3D" id="2.60.120.10">
    <property type="entry name" value="Jelly Rolls"/>
    <property type="match status" value="2"/>
</dbReference>
<sequence>MESQIQLKQLSTSFCPDLISEGDGAKVRRYIGTHQNPSLDPFLMLDLGCSKLPVGFPDHPHRGFETVSYLLKGSFCHEDFTGRKGELHPGDVQWMTAGRGIVHSEMPMSFDEEASGFQLWVNLNKANKMCAPRYQEIKSAEIPVYKDDTMSAKVIAGEVFGVKGPIEAVTPTYYIDFNMQKNAEYEHVIPRDWNCMVIVHKGALIVQGNGKELTYGHCSVFKLNELQEEKVNIKSLRDDTGFILLAGKPLREPIAWKGPFVMNTKAEIDQAFKDYFEGVNGFEGSRTWKSQNRNLKYGRSSSV</sequence>
<dbReference type="Pfam" id="PF05726">
    <property type="entry name" value="Pirin_C"/>
    <property type="match status" value="1"/>
</dbReference>
<dbReference type="EMBL" id="RRYP01012757">
    <property type="protein sequence ID" value="TNV76904.1"/>
    <property type="molecule type" value="Genomic_DNA"/>
</dbReference>